<protein>
    <submittedName>
        <fullName evidence="2">DehH1 protein</fullName>
        <ecNumber evidence="2">3.8.1.3</ecNumber>
    </submittedName>
</protein>
<organism evidence="2 3">
    <name type="scientific">Pseudomonas fluorescens</name>
    <dbReference type="NCBI Taxonomy" id="294"/>
    <lineage>
        <taxon>Bacteria</taxon>
        <taxon>Pseudomonadati</taxon>
        <taxon>Pseudomonadota</taxon>
        <taxon>Gammaproteobacteria</taxon>
        <taxon>Pseudomonadales</taxon>
        <taxon>Pseudomonadaceae</taxon>
        <taxon>Pseudomonas</taxon>
    </lineage>
</organism>
<evidence type="ECO:0000313" key="3">
    <source>
        <dbReference type="Proteomes" id="UP000032210"/>
    </source>
</evidence>
<dbReference type="GO" id="GO:0016020">
    <property type="term" value="C:membrane"/>
    <property type="evidence" value="ECO:0007669"/>
    <property type="project" value="TreeGrafter"/>
</dbReference>
<dbReference type="PANTHER" id="PTHR43798:SF33">
    <property type="entry name" value="HYDROLASE, PUTATIVE (AFU_ORTHOLOGUE AFUA_2G14860)-RELATED"/>
    <property type="match status" value="1"/>
</dbReference>
<dbReference type="InterPro" id="IPR050266">
    <property type="entry name" value="AB_hydrolase_sf"/>
</dbReference>
<accession>A0A0D0RYR7</accession>
<sequence length="286" mass="31534">MTDSSDALALPEAFDFHGHVVRWGQLGTQGPALVMVHGTPFSSHVWRRIAPLFARHCRVFYYDLLGYGQSEKASGQDVSLGVQNILLAALLQHWRLERPHVLAHDFGGATALRAHLLDGCDYASLTLIDPVALAPWGSPLVQHVRRHEQAFSDAPAYIHEAIVRAYLQGAAFKPLPAEVLHAYVTPWTGESGQAAFYRQIAQMDQRYTDAIEVQLASIRCPVQLLWGEEDQWIPVAQGDALAGRLAGARYLRVPHAGHLVQDDAPESIVAALMAFLRLPTATTRDQ</sequence>
<evidence type="ECO:0000259" key="1">
    <source>
        <dbReference type="Pfam" id="PF00561"/>
    </source>
</evidence>
<dbReference type="EC" id="3.8.1.3" evidence="2"/>
<dbReference type="AlphaFoldDB" id="A0A0D0RYR7"/>
<comment type="caution">
    <text evidence="2">The sequence shown here is derived from an EMBL/GenBank/DDBJ whole genome shotgun (WGS) entry which is preliminary data.</text>
</comment>
<keyword evidence="2" id="KW-0378">Hydrolase</keyword>
<reference evidence="2 3" key="1">
    <citation type="submission" date="2015-01" db="EMBL/GenBank/DDBJ databases">
        <title>Genome sequence of the beneficial rhizobacterium Pseudomonas fluorescens 2-79.</title>
        <authorList>
            <person name="Thuermer A."/>
            <person name="Daniel R."/>
        </authorList>
    </citation>
    <scope>NUCLEOTIDE SEQUENCE [LARGE SCALE GENOMIC DNA]</scope>
    <source>
        <strain evidence="2 3">2-79</strain>
    </source>
</reference>
<dbReference type="GO" id="GO:0046464">
    <property type="term" value="P:acylglycerol catabolic process"/>
    <property type="evidence" value="ECO:0007669"/>
    <property type="project" value="TreeGrafter"/>
</dbReference>
<dbReference type="InterPro" id="IPR029058">
    <property type="entry name" value="AB_hydrolase_fold"/>
</dbReference>
<dbReference type="GO" id="GO:0047372">
    <property type="term" value="F:monoacylglycerol lipase activity"/>
    <property type="evidence" value="ECO:0007669"/>
    <property type="project" value="TreeGrafter"/>
</dbReference>
<dbReference type="PANTHER" id="PTHR43798">
    <property type="entry name" value="MONOACYLGLYCEROL LIPASE"/>
    <property type="match status" value="1"/>
</dbReference>
<dbReference type="Gene3D" id="3.40.50.1820">
    <property type="entry name" value="alpha/beta hydrolase"/>
    <property type="match status" value="1"/>
</dbReference>
<dbReference type="Pfam" id="PF00561">
    <property type="entry name" value="Abhydrolase_1"/>
    <property type="match status" value="1"/>
</dbReference>
<dbReference type="Proteomes" id="UP000032210">
    <property type="component" value="Unassembled WGS sequence"/>
</dbReference>
<dbReference type="PATRIC" id="fig|294.125.peg.5663"/>
<gene>
    <name evidence="2" type="primary">dehH1</name>
    <name evidence="2" type="ORF">PFLU3_55050</name>
</gene>
<dbReference type="EMBL" id="JXCQ01000113">
    <property type="protein sequence ID" value="KIR15268.1"/>
    <property type="molecule type" value="Genomic_DNA"/>
</dbReference>
<dbReference type="GO" id="GO:0018785">
    <property type="term" value="F:haloacetate dehalogenase activity"/>
    <property type="evidence" value="ECO:0007669"/>
    <property type="project" value="UniProtKB-EC"/>
</dbReference>
<dbReference type="RefSeq" id="WP_043051649.1">
    <property type="nucleotide sequence ID" value="NZ_JXCQ01000113.1"/>
</dbReference>
<evidence type="ECO:0000313" key="2">
    <source>
        <dbReference type="EMBL" id="KIR15268.1"/>
    </source>
</evidence>
<feature type="domain" description="AB hydrolase-1" evidence="1">
    <location>
        <begin position="31"/>
        <end position="265"/>
    </location>
</feature>
<dbReference type="PRINTS" id="PR00111">
    <property type="entry name" value="ABHYDROLASE"/>
</dbReference>
<proteinExistence type="predicted"/>
<dbReference type="SUPFAM" id="SSF53474">
    <property type="entry name" value="alpha/beta-Hydrolases"/>
    <property type="match status" value="1"/>
</dbReference>
<name>A0A0D0RYR7_PSEFL</name>
<dbReference type="InterPro" id="IPR000073">
    <property type="entry name" value="AB_hydrolase_1"/>
</dbReference>